<accession>A0A8X6VK76</accession>
<protein>
    <submittedName>
        <fullName evidence="2">Uncharacterized protein</fullName>
    </submittedName>
</protein>
<dbReference type="EMBL" id="BMAU01021300">
    <property type="protein sequence ID" value="GFY10718.1"/>
    <property type="molecule type" value="Genomic_DNA"/>
</dbReference>
<organism evidence="2 3">
    <name type="scientific">Trichonephila clavipes</name>
    <name type="common">Golden silk orbweaver</name>
    <name type="synonym">Nephila clavipes</name>
    <dbReference type="NCBI Taxonomy" id="2585209"/>
    <lineage>
        <taxon>Eukaryota</taxon>
        <taxon>Metazoa</taxon>
        <taxon>Ecdysozoa</taxon>
        <taxon>Arthropoda</taxon>
        <taxon>Chelicerata</taxon>
        <taxon>Arachnida</taxon>
        <taxon>Araneae</taxon>
        <taxon>Araneomorphae</taxon>
        <taxon>Entelegynae</taxon>
        <taxon>Araneoidea</taxon>
        <taxon>Nephilidae</taxon>
        <taxon>Trichonephila</taxon>
    </lineage>
</organism>
<gene>
    <name evidence="2" type="ORF">TNCV_2195391</name>
</gene>
<name>A0A8X6VK76_TRICX</name>
<dbReference type="AlphaFoldDB" id="A0A8X6VK76"/>
<keyword evidence="1" id="KW-0812">Transmembrane</keyword>
<proteinExistence type="predicted"/>
<reference evidence="2" key="1">
    <citation type="submission" date="2020-08" db="EMBL/GenBank/DDBJ databases">
        <title>Multicomponent nature underlies the extraordinary mechanical properties of spider dragline silk.</title>
        <authorList>
            <person name="Kono N."/>
            <person name="Nakamura H."/>
            <person name="Mori M."/>
            <person name="Yoshida Y."/>
            <person name="Ohtoshi R."/>
            <person name="Malay A.D."/>
            <person name="Moran D.A.P."/>
            <person name="Tomita M."/>
            <person name="Numata K."/>
            <person name="Arakawa K."/>
        </authorList>
    </citation>
    <scope>NUCLEOTIDE SEQUENCE</scope>
</reference>
<evidence type="ECO:0000313" key="2">
    <source>
        <dbReference type="EMBL" id="GFY10718.1"/>
    </source>
</evidence>
<sequence length="81" mass="9392">MAQALWIQTTRSPDHGVENFMLKNYCCVSSIAIFFQMFFVKVFQWPRQPCDHAQELVVGVVESRVGVRVPRRGSRARYSVE</sequence>
<keyword evidence="1" id="KW-1133">Transmembrane helix</keyword>
<evidence type="ECO:0000313" key="3">
    <source>
        <dbReference type="Proteomes" id="UP000887159"/>
    </source>
</evidence>
<keyword evidence="1" id="KW-0472">Membrane</keyword>
<comment type="caution">
    <text evidence="2">The sequence shown here is derived from an EMBL/GenBank/DDBJ whole genome shotgun (WGS) entry which is preliminary data.</text>
</comment>
<keyword evidence="3" id="KW-1185">Reference proteome</keyword>
<dbReference type="Proteomes" id="UP000887159">
    <property type="component" value="Unassembled WGS sequence"/>
</dbReference>
<evidence type="ECO:0000256" key="1">
    <source>
        <dbReference type="SAM" id="Phobius"/>
    </source>
</evidence>
<feature type="transmembrane region" description="Helical" evidence="1">
    <location>
        <begin position="20"/>
        <end position="40"/>
    </location>
</feature>